<dbReference type="NCBIfam" id="TIGR00619">
    <property type="entry name" value="sbcd"/>
    <property type="match status" value="1"/>
</dbReference>
<keyword evidence="7" id="KW-0233">DNA recombination</keyword>
<feature type="domain" description="Nuclease SbcCD subunit D C-terminal" evidence="9">
    <location>
        <begin position="297"/>
        <end position="381"/>
    </location>
</feature>
<name>A0ABP8EYA3_9MICO</name>
<dbReference type="InterPro" id="IPR029052">
    <property type="entry name" value="Metallo-depent_PP-like"/>
</dbReference>
<keyword evidence="7" id="KW-0255">Endonuclease</keyword>
<evidence type="ECO:0000256" key="4">
    <source>
        <dbReference type="ARBA" id="ARBA00022722"/>
    </source>
</evidence>
<evidence type="ECO:0000259" key="9">
    <source>
        <dbReference type="Pfam" id="PF12320"/>
    </source>
</evidence>
<dbReference type="InterPro" id="IPR050535">
    <property type="entry name" value="DNA_Repair-Maintenance_Comp"/>
</dbReference>
<comment type="function">
    <text evidence="7">SbcCD cleaves DNA hairpin structures. These structures can inhibit DNA replication and are intermediates in certain DNA recombination reactions. The complex acts as a 3'-&gt;5' double strand exonuclease that can open hairpins. It also has a 5' single-strand endonuclease activity.</text>
</comment>
<reference evidence="11" key="1">
    <citation type="journal article" date="2019" name="Int. J. Syst. Evol. Microbiol.">
        <title>The Global Catalogue of Microorganisms (GCM) 10K type strain sequencing project: providing services to taxonomists for standard genome sequencing and annotation.</title>
        <authorList>
            <consortium name="The Broad Institute Genomics Platform"/>
            <consortium name="The Broad Institute Genome Sequencing Center for Infectious Disease"/>
            <person name="Wu L."/>
            <person name="Ma J."/>
        </authorList>
    </citation>
    <scope>NUCLEOTIDE SEQUENCE [LARGE SCALE GENOMIC DNA]</scope>
    <source>
        <strain evidence="11">JCM 17459</strain>
    </source>
</reference>
<comment type="subunit">
    <text evidence="2 7">Heterodimer of SbcC and SbcD.</text>
</comment>
<sequence length="409" mass="43722">MAGDTFGGMRILHTSDWHLGRTLHGVDLTEHHAAFLDHLVELVRAERVDAVLVAGDVYDRAIPPVESVELLSQTLARLTEHTRVVLTPGNHDSATRLGFGAGLFRDRLAVRSRVAGIAEPVELPDRDGGTGALVYALPYLDPDLTRDALAEPDDDGAPVRPARSHEAVTAAALRRVAGDLGRRRAGVGHRVPAVLLAHAFVTGGAPSESERDIRVGGVDQVPSGVFGAPGALDYVALGHLHGAQRVGREGLDPVMRYAGSPIAFSFSEASHRKSTALVELAPEGVRGVELVEAPVARRLADATGTLEELTGRAFDHLVDHWLRVTVTDDVRPEQMWAQVARRFPHALVVQHSPAHARERPAASAVGPQQDPLEVAAQFLEAAGGRPARPDELAVVREAYESVLAAERSA</sequence>
<keyword evidence="11" id="KW-1185">Reference proteome</keyword>
<dbReference type="Pfam" id="PF12320">
    <property type="entry name" value="SbcD_C"/>
    <property type="match status" value="1"/>
</dbReference>
<evidence type="ECO:0000259" key="8">
    <source>
        <dbReference type="Pfam" id="PF00149"/>
    </source>
</evidence>
<dbReference type="PANTHER" id="PTHR30337:SF0">
    <property type="entry name" value="NUCLEASE SBCCD SUBUNIT D"/>
    <property type="match status" value="1"/>
</dbReference>
<dbReference type="GO" id="GO:0004527">
    <property type="term" value="F:exonuclease activity"/>
    <property type="evidence" value="ECO:0007669"/>
    <property type="project" value="UniProtKB-KW"/>
</dbReference>
<accession>A0ABP8EYA3</accession>
<protein>
    <recommendedName>
        <fullName evidence="3 7">Nuclease SbcCD subunit D</fullName>
    </recommendedName>
</protein>
<gene>
    <name evidence="7" type="primary">sbcD</name>
    <name evidence="10" type="ORF">GCM10022262_33380</name>
</gene>
<dbReference type="InterPro" id="IPR041796">
    <property type="entry name" value="Mre11_N"/>
</dbReference>
<evidence type="ECO:0000256" key="1">
    <source>
        <dbReference type="ARBA" id="ARBA00010555"/>
    </source>
</evidence>
<dbReference type="Proteomes" id="UP001499841">
    <property type="component" value="Unassembled WGS sequence"/>
</dbReference>
<comment type="caution">
    <text evidence="10">The sequence shown here is derived from an EMBL/GenBank/DDBJ whole genome shotgun (WGS) entry which is preliminary data.</text>
</comment>
<proteinExistence type="inferred from homology"/>
<evidence type="ECO:0000256" key="7">
    <source>
        <dbReference type="RuleBase" id="RU363069"/>
    </source>
</evidence>
<evidence type="ECO:0000313" key="11">
    <source>
        <dbReference type="Proteomes" id="UP001499841"/>
    </source>
</evidence>
<dbReference type="InterPro" id="IPR004593">
    <property type="entry name" value="SbcD"/>
</dbReference>
<dbReference type="Gene3D" id="3.60.21.10">
    <property type="match status" value="1"/>
</dbReference>
<evidence type="ECO:0000256" key="6">
    <source>
        <dbReference type="ARBA" id="ARBA00022839"/>
    </source>
</evidence>
<feature type="domain" description="Calcineurin-like phosphoesterase" evidence="8">
    <location>
        <begin position="9"/>
        <end position="99"/>
    </location>
</feature>
<evidence type="ECO:0000256" key="3">
    <source>
        <dbReference type="ARBA" id="ARBA00013365"/>
    </source>
</evidence>
<dbReference type="EMBL" id="BAABBA010000020">
    <property type="protein sequence ID" value="GAA4288977.1"/>
    <property type="molecule type" value="Genomic_DNA"/>
</dbReference>
<keyword evidence="4 7" id="KW-0540">Nuclease</keyword>
<dbReference type="PANTHER" id="PTHR30337">
    <property type="entry name" value="COMPONENT OF ATP-DEPENDENT DSDNA EXONUCLEASE"/>
    <property type="match status" value="1"/>
</dbReference>
<evidence type="ECO:0000313" key="10">
    <source>
        <dbReference type="EMBL" id="GAA4288977.1"/>
    </source>
</evidence>
<evidence type="ECO:0000256" key="2">
    <source>
        <dbReference type="ARBA" id="ARBA00011322"/>
    </source>
</evidence>
<evidence type="ECO:0000256" key="5">
    <source>
        <dbReference type="ARBA" id="ARBA00022801"/>
    </source>
</evidence>
<dbReference type="SUPFAM" id="SSF56300">
    <property type="entry name" value="Metallo-dependent phosphatases"/>
    <property type="match status" value="1"/>
</dbReference>
<dbReference type="InterPro" id="IPR004843">
    <property type="entry name" value="Calcineurin-like_PHP"/>
</dbReference>
<comment type="similarity">
    <text evidence="1 7">Belongs to the SbcD family.</text>
</comment>
<dbReference type="CDD" id="cd00840">
    <property type="entry name" value="MPP_Mre11_N"/>
    <property type="match status" value="1"/>
</dbReference>
<dbReference type="InterPro" id="IPR026843">
    <property type="entry name" value="SbcD_C"/>
</dbReference>
<keyword evidence="7" id="KW-0235">DNA replication</keyword>
<keyword evidence="6 7" id="KW-0269">Exonuclease</keyword>
<keyword evidence="5 7" id="KW-0378">Hydrolase</keyword>
<dbReference type="Pfam" id="PF00149">
    <property type="entry name" value="Metallophos"/>
    <property type="match status" value="1"/>
</dbReference>
<organism evidence="10 11">
    <name type="scientific">Georgenia daeguensis</name>
    <dbReference type="NCBI Taxonomy" id="908355"/>
    <lineage>
        <taxon>Bacteria</taxon>
        <taxon>Bacillati</taxon>
        <taxon>Actinomycetota</taxon>
        <taxon>Actinomycetes</taxon>
        <taxon>Micrococcales</taxon>
        <taxon>Bogoriellaceae</taxon>
        <taxon>Georgenia</taxon>
    </lineage>
</organism>